<dbReference type="GO" id="GO:0004725">
    <property type="term" value="F:protein tyrosine phosphatase activity"/>
    <property type="evidence" value="ECO:0007669"/>
    <property type="project" value="UniProtKB-EC"/>
</dbReference>
<comment type="similarity">
    <text evidence="1">Belongs to the protein-tyrosine phosphatase family.</text>
</comment>
<evidence type="ECO:0000256" key="1">
    <source>
        <dbReference type="ARBA" id="ARBA00009580"/>
    </source>
</evidence>
<organism evidence="6 7">
    <name type="scientific">Cylicostephanus goldi</name>
    <name type="common">Nematode worm</name>
    <dbReference type="NCBI Taxonomy" id="71465"/>
    <lineage>
        <taxon>Eukaryota</taxon>
        <taxon>Metazoa</taxon>
        <taxon>Ecdysozoa</taxon>
        <taxon>Nematoda</taxon>
        <taxon>Chromadorea</taxon>
        <taxon>Rhabditida</taxon>
        <taxon>Rhabditina</taxon>
        <taxon>Rhabditomorpha</taxon>
        <taxon>Strongyloidea</taxon>
        <taxon>Strongylidae</taxon>
        <taxon>Cylicostephanus</taxon>
    </lineage>
</organism>
<dbReference type="SUPFAM" id="SSF52799">
    <property type="entry name" value="(Phosphotyrosine protein) phosphatases II"/>
    <property type="match status" value="1"/>
</dbReference>
<evidence type="ECO:0000256" key="2">
    <source>
        <dbReference type="ARBA" id="ARBA00013064"/>
    </source>
</evidence>
<dbReference type="InterPro" id="IPR050348">
    <property type="entry name" value="Protein-Tyr_Phosphatase"/>
</dbReference>
<dbReference type="Pfam" id="PF00102">
    <property type="entry name" value="Y_phosphatase"/>
    <property type="match status" value="1"/>
</dbReference>
<evidence type="ECO:0000313" key="6">
    <source>
        <dbReference type="EMBL" id="VDK75021.1"/>
    </source>
</evidence>
<accession>A0A3P6UD43</accession>
<evidence type="ECO:0000259" key="5">
    <source>
        <dbReference type="PROSITE" id="PS50055"/>
    </source>
</evidence>
<evidence type="ECO:0000313" key="7">
    <source>
        <dbReference type="Proteomes" id="UP000271889"/>
    </source>
</evidence>
<evidence type="ECO:0000256" key="3">
    <source>
        <dbReference type="ARBA" id="ARBA00022801"/>
    </source>
</evidence>
<dbReference type="PROSITE" id="PS50055">
    <property type="entry name" value="TYR_PHOSPHATASE_PTP"/>
    <property type="match status" value="1"/>
</dbReference>
<dbReference type="AlphaFoldDB" id="A0A3P6UD43"/>
<dbReference type="EMBL" id="UYRV01024202">
    <property type="protein sequence ID" value="VDK75021.1"/>
    <property type="molecule type" value="Genomic_DNA"/>
</dbReference>
<name>A0A3P6UD43_CYLGO</name>
<dbReference type="InterPro" id="IPR000242">
    <property type="entry name" value="PTP_cat"/>
</dbReference>
<dbReference type="OrthoDB" id="6058203at2759"/>
<dbReference type="PANTHER" id="PTHR19134">
    <property type="entry name" value="RECEPTOR-TYPE TYROSINE-PROTEIN PHOSPHATASE"/>
    <property type="match status" value="1"/>
</dbReference>
<feature type="domain" description="Tyrosine-protein phosphatase" evidence="5">
    <location>
        <begin position="1"/>
        <end position="66"/>
    </location>
</feature>
<keyword evidence="4" id="KW-0904">Protein phosphatase</keyword>
<reference evidence="6 7" key="1">
    <citation type="submission" date="2018-11" db="EMBL/GenBank/DDBJ databases">
        <authorList>
            <consortium name="Pathogen Informatics"/>
        </authorList>
    </citation>
    <scope>NUCLEOTIDE SEQUENCE [LARGE SCALE GENOMIC DNA]</scope>
</reference>
<dbReference type="InterPro" id="IPR029021">
    <property type="entry name" value="Prot-tyrosine_phosphatase-like"/>
</dbReference>
<keyword evidence="3" id="KW-0378">Hydrolase</keyword>
<dbReference type="GO" id="GO:0008045">
    <property type="term" value="P:motor neuron axon guidance"/>
    <property type="evidence" value="ECO:0007669"/>
    <property type="project" value="TreeGrafter"/>
</dbReference>
<gene>
    <name evidence="6" type="ORF">CGOC_LOCUS7100</name>
</gene>
<dbReference type="Gene3D" id="3.90.190.10">
    <property type="entry name" value="Protein tyrosine phosphatase superfamily"/>
    <property type="match status" value="1"/>
</dbReference>
<proteinExistence type="inferred from homology"/>
<dbReference type="EC" id="3.1.3.48" evidence="2"/>
<evidence type="ECO:0000256" key="4">
    <source>
        <dbReference type="ARBA" id="ARBA00022912"/>
    </source>
</evidence>
<sequence>MPDGQKYICTQGPLLECVGDFWHMILTERSKVIVMLCNFNEEYLSGLNNRQDARLPDYESRLIFFGLGIIRVFPMLRLVTSRPIFSRRCLMRSYAEIINSNPLKWIRHASLALA</sequence>
<dbReference type="Proteomes" id="UP000271889">
    <property type="component" value="Unassembled WGS sequence"/>
</dbReference>
<protein>
    <recommendedName>
        <fullName evidence="2">protein-tyrosine-phosphatase</fullName>
        <ecNumber evidence="2">3.1.3.48</ecNumber>
    </recommendedName>
</protein>
<keyword evidence="7" id="KW-1185">Reference proteome</keyword>
<dbReference type="PANTHER" id="PTHR19134:SF562">
    <property type="entry name" value="PROTEIN-TYROSINE-PHOSPHATASE"/>
    <property type="match status" value="1"/>
</dbReference>